<accession>A0ABS9NKB3</accession>
<keyword evidence="3 4" id="KW-0413">Isomerase</keyword>
<dbReference type="Proteomes" id="UP001298424">
    <property type="component" value="Unassembled WGS sequence"/>
</dbReference>
<comment type="similarity">
    <text evidence="1 4">Belongs to the cyclophilin-type PPIase family.</text>
</comment>
<dbReference type="PROSITE" id="PS50072">
    <property type="entry name" value="CSA_PPIASE_2"/>
    <property type="match status" value="1"/>
</dbReference>
<feature type="chain" id="PRO_5044964814" description="Peptidyl-prolyl cis-trans isomerase" evidence="4">
    <location>
        <begin position="21"/>
        <end position="190"/>
    </location>
</feature>
<evidence type="ECO:0000256" key="1">
    <source>
        <dbReference type="ARBA" id="ARBA00007365"/>
    </source>
</evidence>
<proteinExistence type="inferred from homology"/>
<keyword evidence="2 4" id="KW-0697">Rotamase</keyword>
<evidence type="ECO:0000313" key="6">
    <source>
        <dbReference type="EMBL" id="MCG6503237.1"/>
    </source>
</evidence>
<organism evidence="6 7">
    <name type="scientific">Kingella pumchi</name>
    <dbReference type="NCBI Taxonomy" id="2779506"/>
    <lineage>
        <taxon>Bacteria</taxon>
        <taxon>Pseudomonadati</taxon>
        <taxon>Pseudomonadota</taxon>
        <taxon>Betaproteobacteria</taxon>
        <taxon>Neisseriales</taxon>
        <taxon>Neisseriaceae</taxon>
        <taxon>Kingella</taxon>
    </lineage>
</organism>
<reference evidence="6 7" key="1">
    <citation type="submission" date="2022-02" db="EMBL/GenBank/DDBJ databases">
        <title>Genome sequence data of Kingella unionensis sp. nov. strain CICC 24913 (CCUG 75125).</title>
        <authorList>
            <person name="Xiao M."/>
        </authorList>
    </citation>
    <scope>NUCLEOTIDE SEQUENCE [LARGE SCALE GENOMIC DNA]</scope>
    <source>
        <strain evidence="6 7">CICC 24913</strain>
    </source>
</reference>
<protein>
    <recommendedName>
        <fullName evidence="4">Peptidyl-prolyl cis-trans isomerase</fullName>
        <shortName evidence="4">PPIase</shortName>
        <ecNumber evidence="4">5.2.1.8</ecNumber>
    </recommendedName>
</protein>
<evidence type="ECO:0000256" key="3">
    <source>
        <dbReference type="ARBA" id="ARBA00023235"/>
    </source>
</evidence>
<dbReference type="EC" id="5.2.1.8" evidence="4"/>
<comment type="caution">
    <text evidence="6">The sequence shown here is derived from an EMBL/GenBank/DDBJ whole genome shotgun (WGS) entry which is preliminary data.</text>
</comment>
<keyword evidence="7" id="KW-1185">Reference proteome</keyword>
<evidence type="ECO:0000256" key="4">
    <source>
        <dbReference type="RuleBase" id="RU363019"/>
    </source>
</evidence>
<evidence type="ECO:0000259" key="5">
    <source>
        <dbReference type="PROSITE" id="PS50072"/>
    </source>
</evidence>
<evidence type="ECO:0000313" key="7">
    <source>
        <dbReference type="Proteomes" id="UP001298424"/>
    </source>
</evidence>
<dbReference type="PROSITE" id="PS00170">
    <property type="entry name" value="CSA_PPIASE_1"/>
    <property type="match status" value="1"/>
</dbReference>
<dbReference type="InterPro" id="IPR044665">
    <property type="entry name" value="E_coli_cyclophilin_A-like"/>
</dbReference>
<dbReference type="InterPro" id="IPR002130">
    <property type="entry name" value="Cyclophilin-type_PPIase_dom"/>
</dbReference>
<feature type="signal peptide" evidence="4">
    <location>
        <begin position="1"/>
        <end position="20"/>
    </location>
</feature>
<gene>
    <name evidence="6" type="ORF">MB824_01820</name>
</gene>
<dbReference type="EMBL" id="JAKOOW010000006">
    <property type="protein sequence ID" value="MCG6503237.1"/>
    <property type="molecule type" value="Genomic_DNA"/>
</dbReference>
<dbReference type="CDD" id="cd01920">
    <property type="entry name" value="cyclophilin_EcCYP_like"/>
    <property type="match status" value="1"/>
</dbReference>
<comment type="function">
    <text evidence="4">PPIases accelerate the folding of proteins. It catalyzes the cis-trans isomerization of proline imidic peptide bonds in oligopeptides.</text>
</comment>
<dbReference type="PRINTS" id="PR00153">
    <property type="entry name" value="CSAPPISMRASE"/>
</dbReference>
<dbReference type="RefSeq" id="WP_238745375.1">
    <property type="nucleotide sequence ID" value="NZ_JAKOOW010000006.1"/>
</dbReference>
<dbReference type="Gene3D" id="2.40.100.10">
    <property type="entry name" value="Cyclophilin-like"/>
    <property type="match status" value="1"/>
</dbReference>
<dbReference type="PANTHER" id="PTHR43246">
    <property type="entry name" value="PEPTIDYL-PROLYL CIS-TRANS ISOMERASE CYP38, CHLOROPLASTIC"/>
    <property type="match status" value="1"/>
</dbReference>
<dbReference type="InterPro" id="IPR020892">
    <property type="entry name" value="Cyclophilin-type_PPIase_CS"/>
</dbReference>
<name>A0ABS9NKB3_9NEIS</name>
<dbReference type="SUPFAM" id="SSF50891">
    <property type="entry name" value="Cyclophilin-like"/>
    <property type="match status" value="1"/>
</dbReference>
<dbReference type="GO" id="GO:0016853">
    <property type="term" value="F:isomerase activity"/>
    <property type="evidence" value="ECO:0007669"/>
    <property type="project" value="UniProtKB-KW"/>
</dbReference>
<dbReference type="InterPro" id="IPR029000">
    <property type="entry name" value="Cyclophilin-like_dom_sf"/>
</dbReference>
<evidence type="ECO:0000256" key="2">
    <source>
        <dbReference type="ARBA" id="ARBA00023110"/>
    </source>
</evidence>
<keyword evidence="4" id="KW-0732">Signal</keyword>
<feature type="domain" description="PPIase cyclophilin-type" evidence="5">
    <location>
        <begin position="27"/>
        <end position="184"/>
    </location>
</feature>
<dbReference type="Pfam" id="PF00160">
    <property type="entry name" value="Pro_isomerase"/>
    <property type="match status" value="1"/>
</dbReference>
<sequence>MNFRTLLLAAALMGAPAAYAETRAVIDTNMGSIELSLDETKAPQTVANFVQYAEKGFYNHTVFHRVIDGFMIQGGGLTSDLLEKPTQKAIVNEADNGLKNTAGTIAMARTAAPNSATSQFFINLADNDFLNFKNKTTAGWGYAVFGKVTGGMDVVQKIAKQRTGYQRSFSDVPLKPVIIEKVRILKKGGK</sequence>
<comment type="catalytic activity">
    <reaction evidence="4">
        <text>[protein]-peptidylproline (omega=180) = [protein]-peptidylproline (omega=0)</text>
        <dbReference type="Rhea" id="RHEA:16237"/>
        <dbReference type="Rhea" id="RHEA-COMP:10747"/>
        <dbReference type="Rhea" id="RHEA-COMP:10748"/>
        <dbReference type="ChEBI" id="CHEBI:83833"/>
        <dbReference type="ChEBI" id="CHEBI:83834"/>
        <dbReference type="EC" id="5.2.1.8"/>
    </reaction>
</comment>